<dbReference type="Proteomes" id="UP000185766">
    <property type="component" value="Unassembled WGS sequence"/>
</dbReference>
<dbReference type="Pfam" id="PF00990">
    <property type="entry name" value="GGDEF"/>
    <property type="match status" value="1"/>
</dbReference>
<sequence>MRISFFARVSLGVMLLLLLVIGSLAGALQQAAQQALERHAQEQLNIGARVFERLLALRSQQLQDEVRILSSDFGFRDAVASADVPTLRSALRNHGDRAEASEVLLLDLHGQIKASTSAAFAEGQPFAYAQALLTQLQNPQHLLVVPVDGVPHLLAAATVRAPLPVAVLIMGFEIDRALADELRQLTHLEVTLLVQTDNSKPRWLSTLLNAPAQQLELLRQLDSDSRHWQPLALAGEHYLSLAVPLSEAADYQISAFLHRPLNAVSAALLGLRERLLSIAGLAFGASLLLALLLARTVARPLERLARSAQRIGQGDYQAPIERLRVPELAALGAALGQMQHGIAERERQLAHNALHEPHSGLPNRTLLEERINSAIAAERPLGVLLIGVANFSEWLSARSGDAEQQLAQALAQQLLELRRPGLSVARLLDDRFAVLLEEASAAELITLADQCQQRLSQLRDWQGEALGLQVHIGVASYPQDAHSSEALLHCALAALHEAQMHHEPVQVYEQAKDAARQRQIILVRDLRQAAERGELQLHYQPKLNLRDGQIRQAEALLRWQHAELGWVSPGEFIPLAERTGSIAALTRWVIEAAVAQIAQWHAQGLVMQVSVNVSAADLAAFDVCQVVEQALSRHQLAAQQLVLEITESAVMQDQQHALAVLQALRELGVGLSVDDFGTGYSSLAQLRQLPVQELKIDQTFIRQLGPEGDDAVIVRSTIEMSHRLGLKVVAEGIESALVLELLRDWGCDVAQGYYISRPVPASALQAWLASDAAQVLQG</sequence>
<dbReference type="Gene3D" id="3.20.20.450">
    <property type="entry name" value="EAL domain"/>
    <property type="match status" value="1"/>
</dbReference>
<dbReference type="EMBL" id="FOAS01000009">
    <property type="protein sequence ID" value="SEL18058.1"/>
    <property type="molecule type" value="Genomic_DNA"/>
</dbReference>
<proteinExistence type="predicted"/>
<dbReference type="SMART" id="SM00052">
    <property type="entry name" value="EAL"/>
    <property type="match status" value="1"/>
</dbReference>
<feature type="domain" description="EAL" evidence="3">
    <location>
        <begin position="519"/>
        <end position="772"/>
    </location>
</feature>
<dbReference type="Pfam" id="PF00563">
    <property type="entry name" value="EAL"/>
    <property type="match status" value="1"/>
</dbReference>
<dbReference type="STRING" id="1429083.GCA_001885685_02960"/>
<dbReference type="Gene3D" id="3.30.70.270">
    <property type="match status" value="1"/>
</dbReference>
<dbReference type="RefSeq" id="WP_074867816.1">
    <property type="nucleotide sequence ID" value="NZ_FOAS01000009.1"/>
</dbReference>
<evidence type="ECO:0000313" key="7">
    <source>
        <dbReference type="Proteomes" id="UP000185766"/>
    </source>
</evidence>
<dbReference type="Pfam" id="PF00672">
    <property type="entry name" value="HAMP"/>
    <property type="match status" value="1"/>
</dbReference>
<dbReference type="SUPFAM" id="SSF55073">
    <property type="entry name" value="Nucleotide cyclase"/>
    <property type="match status" value="1"/>
</dbReference>
<accession>A0A1H7N4X1</accession>
<feature type="domain" description="HAMP" evidence="4">
    <location>
        <begin position="295"/>
        <end position="347"/>
    </location>
</feature>
<dbReference type="SUPFAM" id="SSF141868">
    <property type="entry name" value="EAL domain-like"/>
    <property type="match status" value="1"/>
</dbReference>
<dbReference type="PROSITE" id="PS50887">
    <property type="entry name" value="GGDEF"/>
    <property type="match status" value="1"/>
</dbReference>
<dbReference type="FunFam" id="3.20.20.450:FF:000001">
    <property type="entry name" value="Cyclic di-GMP phosphodiesterase yahA"/>
    <property type="match status" value="1"/>
</dbReference>
<evidence type="ECO:0000313" key="6">
    <source>
        <dbReference type="EMBL" id="SEL18058.1"/>
    </source>
</evidence>
<dbReference type="SUPFAM" id="SSF158472">
    <property type="entry name" value="HAMP domain-like"/>
    <property type="match status" value="1"/>
</dbReference>
<dbReference type="SMART" id="SM00304">
    <property type="entry name" value="HAMP"/>
    <property type="match status" value="1"/>
</dbReference>
<dbReference type="InterPro" id="IPR003660">
    <property type="entry name" value="HAMP_dom"/>
</dbReference>
<dbReference type="CDD" id="cd01948">
    <property type="entry name" value="EAL"/>
    <property type="match status" value="1"/>
</dbReference>
<dbReference type="Gene3D" id="6.10.340.10">
    <property type="match status" value="1"/>
</dbReference>
<dbReference type="InterPro" id="IPR035919">
    <property type="entry name" value="EAL_sf"/>
</dbReference>
<dbReference type="AlphaFoldDB" id="A0A1H7N4X1"/>
<feature type="domain" description="GGDEF" evidence="5">
    <location>
        <begin position="379"/>
        <end position="510"/>
    </location>
</feature>
<dbReference type="GO" id="GO:0016020">
    <property type="term" value="C:membrane"/>
    <property type="evidence" value="ECO:0007669"/>
    <property type="project" value="InterPro"/>
</dbReference>
<dbReference type="PROSITE" id="PS50885">
    <property type="entry name" value="HAMP"/>
    <property type="match status" value="1"/>
</dbReference>
<dbReference type="InterPro" id="IPR001633">
    <property type="entry name" value="EAL_dom"/>
</dbReference>
<evidence type="ECO:0000259" key="3">
    <source>
        <dbReference type="PROSITE" id="PS50883"/>
    </source>
</evidence>
<dbReference type="GO" id="GO:0007165">
    <property type="term" value="P:signal transduction"/>
    <property type="evidence" value="ECO:0007669"/>
    <property type="project" value="InterPro"/>
</dbReference>
<dbReference type="SMART" id="SM00267">
    <property type="entry name" value="GGDEF"/>
    <property type="match status" value="1"/>
</dbReference>
<evidence type="ECO:0000259" key="4">
    <source>
        <dbReference type="PROSITE" id="PS50885"/>
    </source>
</evidence>
<evidence type="ECO:0000256" key="1">
    <source>
        <dbReference type="ARBA" id="ARBA00012282"/>
    </source>
</evidence>
<organism evidence="6 7">
    <name type="scientific">Atopomonas hussainii</name>
    <dbReference type="NCBI Taxonomy" id="1429083"/>
    <lineage>
        <taxon>Bacteria</taxon>
        <taxon>Pseudomonadati</taxon>
        <taxon>Pseudomonadota</taxon>
        <taxon>Gammaproteobacteria</taxon>
        <taxon>Pseudomonadales</taxon>
        <taxon>Pseudomonadaceae</taxon>
        <taxon>Atopomonas</taxon>
    </lineage>
</organism>
<dbReference type="InterPro" id="IPR043128">
    <property type="entry name" value="Rev_trsase/Diguanyl_cyclase"/>
</dbReference>
<gene>
    <name evidence="6" type="ORF">SAMN05216214_10914</name>
</gene>
<protein>
    <recommendedName>
        <fullName evidence="1">cyclic-guanylate-specific phosphodiesterase</fullName>
        <ecNumber evidence="1">3.1.4.52</ecNumber>
    </recommendedName>
</protein>
<evidence type="ECO:0000256" key="2">
    <source>
        <dbReference type="ARBA" id="ARBA00022636"/>
    </source>
</evidence>
<dbReference type="InterPro" id="IPR029150">
    <property type="entry name" value="dCache_3"/>
</dbReference>
<dbReference type="NCBIfam" id="TIGR00254">
    <property type="entry name" value="GGDEF"/>
    <property type="match status" value="1"/>
</dbReference>
<dbReference type="InterPro" id="IPR050706">
    <property type="entry name" value="Cyclic-di-GMP_PDE-like"/>
</dbReference>
<evidence type="ECO:0000259" key="5">
    <source>
        <dbReference type="PROSITE" id="PS50887"/>
    </source>
</evidence>
<name>A0A1H7N4X1_9GAMM</name>
<dbReference type="Pfam" id="PF14827">
    <property type="entry name" value="dCache_3"/>
    <property type="match status" value="1"/>
</dbReference>
<dbReference type="PROSITE" id="PS50883">
    <property type="entry name" value="EAL"/>
    <property type="match status" value="1"/>
</dbReference>
<dbReference type="InterPro" id="IPR000160">
    <property type="entry name" value="GGDEF_dom"/>
</dbReference>
<reference evidence="6 7" key="1">
    <citation type="submission" date="2016-10" db="EMBL/GenBank/DDBJ databases">
        <authorList>
            <person name="de Groot N.N."/>
        </authorList>
    </citation>
    <scope>NUCLEOTIDE SEQUENCE [LARGE SCALE GENOMIC DNA]</scope>
    <source>
        <strain evidence="6 7">JCM 19513</strain>
    </source>
</reference>
<dbReference type="GO" id="GO:0071111">
    <property type="term" value="F:cyclic-guanylate-specific phosphodiesterase activity"/>
    <property type="evidence" value="ECO:0007669"/>
    <property type="project" value="UniProtKB-EC"/>
</dbReference>
<dbReference type="PANTHER" id="PTHR33121:SF19">
    <property type="entry name" value="CYCLIC DI-GMP PHOSPHODIESTERASE PA2567"/>
    <property type="match status" value="1"/>
</dbReference>
<dbReference type="EC" id="3.1.4.52" evidence="1"/>
<keyword evidence="2" id="KW-0973">c-di-GMP</keyword>
<dbReference type="InterPro" id="IPR029787">
    <property type="entry name" value="Nucleotide_cyclase"/>
</dbReference>
<dbReference type="CDD" id="cd06225">
    <property type="entry name" value="HAMP"/>
    <property type="match status" value="1"/>
</dbReference>
<keyword evidence="7" id="KW-1185">Reference proteome</keyword>
<dbReference type="PANTHER" id="PTHR33121">
    <property type="entry name" value="CYCLIC DI-GMP PHOSPHODIESTERASE PDEF"/>
    <property type="match status" value="1"/>
</dbReference>